<reference evidence="8 9" key="1">
    <citation type="submission" date="2018-07" db="EMBL/GenBank/DDBJ databases">
        <title>High-quality-draft genome sequence of Gaiella occulta.</title>
        <authorList>
            <person name="Severino R."/>
            <person name="Froufe H.J.C."/>
            <person name="Rainey F.A."/>
            <person name="Barroso C."/>
            <person name="Albuquerque L."/>
            <person name="Lobo-Da-Cunha A."/>
            <person name="Da Costa M.S."/>
            <person name="Egas C."/>
        </authorList>
    </citation>
    <scope>NUCLEOTIDE SEQUENCE [LARGE SCALE GENOMIC DNA]</scope>
    <source>
        <strain evidence="8 9">F2-233</strain>
    </source>
</reference>
<evidence type="ECO:0000259" key="7">
    <source>
        <dbReference type="Pfam" id="PF00828"/>
    </source>
</evidence>
<dbReference type="HAMAP" id="MF_01341">
    <property type="entry name" value="Ribosomal_uL15"/>
    <property type="match status" value="1"/>
</dbReference>
<dbReference type="InterPro" id="IPR001196">
    <property type="entry name" value="Ribosomal_uL15_CS"/>
</dbReference>
<dbReference type="Gene3D" id="3.100.10.10">
    <property type="match status" value="1"/>
</dbReference>
<name>A0A7M2YY59_9ACTN</name>
<dbReference type="NCBIfam" id="TIGR01071">
    <property type="entry name" value="rplO_bact"/>
    <property type="match status" value="1"/>
</dbReference>
<feature type="compositionally biased region" description="Gly residues" evidence="6">
    <location>
        <begin position="24"/>
        <end position="38"/>
    </location>
</feature>
<comment type="function">
    <text evidence="4">Binds to the 23S rRNA.</text>
</comment>
<dbReference type="InterPro" id="IPR021131">
    <property type="entry name" value="Ribosomal_uL15/eL18"/>
</dbReference>
<dbReference type="Proteomes" id="UP000254134">
    <property type="component" value="Unassembled WGS sequence"/>
</dbReference>
<feature type="compositionally biased region" description="Low complexity" evidence="6">
    <location>
        <begin position="174"/>
        <end position="187"/>
    </location>
</feature>
<dbReference type="InterPro" id="IPR036227">
    <property type="entry name" value="Ribosomal_uL15/eL18_sf"/>
</dbReference>
<dbReference type="InterPro" id="IPR005749">
    <property type="entry name" value="Ribosomal_uL15_bac-type"/>
</dbReference>
<dbReference type="PANTHER" id="PTHR12934">
    <property type="entry name" value="50S RIBOSOMAL PROTEIN L15"/>
    <property type="match status" value="1"/>
</dbReference>
<dbReference type="SUPFAM" id="SSF52080">
    <property type="entry name" value="Ribosomal proteins L15p and L18e"/>
    <property type="match status" value="1"/>
</dbReference>
<evidence type="ECO:0000313" key="8">
    <source>
        <dbReference type="EMBL" id="RDI74660.1"/>
    </source>
</evidence>
<keyword evidence="4" id="KW-0699">rRNA-binding</keyword>
<keyword evidence="3 4" id="KW-0687">Ribonucleoprotein</keyword>
<feature type="region of interest" description="Disordered" evidence="6">
    <location>
        <begin position="155"/>
        <end position="196"/>
    </location>
</feature>
<dbReference type="OrthoDB" id="9810293at2"/>
<evidence type="ECO:0000313" key="9">
    <source>
        <dbReference type="Proteomes" id="UP000254134"/>
    </source>
</evidence>
<protein>
    <recommendedName>
        <fullName evidence="4">Large ribosomal subunit protein uL15</fullName>
    </recommendedName>
</protein>
<comment type="similarity">
    <text evidence="1 4 5">Belongs to the universal ribosomal protein uL15 family.</text>
</comment>
<keyword evidence="9" id="KW-1185">Reference proteome</keyword>
<dbReference type="Pfam" id="PF00828">
    <property type="entry name" value="Ribosomal_L27A"/>
    <property type="match status" value="1"/>
</dbReference>
<dbReference type="AlphaFoldDB" id="A0A7M2YY59"/>
<dbReference type="EMBL" id="QQZY01000003">
    <property type="protein sequence ID" value="RDI74660.1"/>
    <property type="molecule type" value="Genomic_DNA"/>
</dbReference>
<comment type="caution">
    <text evidence="8">The sequence shown here is derived from an EMBL/GenBank/DDBJ whole genome shotgun (WGS) entry which is preliminary data.</text>
</comment>
<accession>A0A7M2YY59</accession>
<organism evidence="8 9">
    <name type="scientific">Gaiella occulta</name>
    <dbReference type="NCBI Taxonomy" id="1002870"/>
    <lineage>
        <taxon>Bacteria</taxon>
        <taxon>Bacillati</taxon>
        <taxon>Actinomycetota</taxon>
        <taxon>Thermoleophilia</taxon>
        <taxon>Gaiellales</taxon>
        <taxon>Gaiellaceae</taxon>
        <taxon>Gaiella</taxon>
    </lineage>
</organism>
<keyword evidence="4" id="KW-0694">RNA-binding</keyword>
<evidence type="ECO:0000256" key="2">
    <source>
        <dbReference type="ARBA" id="ARBA00022980"/>
    </source>
</evidence>
<dbReference type="InterPro" id="IPR030878">
    <property type="entry name" value="Ribosomal_uL15"/>
</dbReference>
<feature type="domain" description="Large ribosomal subunit protein uL15/eL18" evidence="7">
    <location>
        <begin position="88"/>
        <end position="157"/>
    </location>
</feature>
<evidence type="ECO:0000256" key="4">
    <source>
        <dbReference type="HAMAP-Rule" id="MF_01341"/>
    </source>
</evidence>
<evidence type="ECO:0000256" key="1">
    <source>
        <dbReference type="ARBA" id="ARBA00007320"/>
    </source>
</evidence>
<evidence type="ECO:0000256" key="5">
    <source>
        <dbReference type="RuleBase" id="RU003888"/>
    </source>
</evidence>
<dbReference type="GO" id="GO:0006412">
    <property type="term" value="P:translation"/>
    <property type="evidence" value="ECO:0007669"/>
    <property type="project" value="UniProtKB-UniRule"/>
</dbReference>
<proteinExistence type="inferred from homology"/>
<dbReference type="PANTHER" id="PTHR12934:SF11">
    <property type="entry name" value="LARGE RIBOSOMAL SUBUNIT PROTEIN UL15M"/>
    <property type="match status" value="1"/>
</dbReference>
<dbReference type="GO" id="GO:0019843">
    <property type="term" value="F:rRNA binding"/>
    <property type="evidence" value="ECO:0007669"/>
    <property type="project" value="UniProtKB-UniRule"/>
</dbReference>
<evidence type="ECO:0000256" key="3">
    <source>
        <dbReference type="ARBA" id="ARBA00023274"/>
    </source>
</evidence>
<sequence>MAEELNLHSLQPAQPRKDRKRVGRGMGSGKGRYSGRGIKGQKSRSGSHMMPAGFEGGQMPIDMRLPKLRGNTSADAMPIGPFRTSTQPVNLRDLEARFDAGAEVTPESLVSAGLIKNTKTDVKILGSGDLTKTLAVTAHGFSKAAREKIEAAGGTVTWLRGDPGEKATGKARSEPAATSAEPETEPSGPSADEGAE</sequence>
<dbReference type="PROSITE" id="PS00475">
    <property type="entry name" value="RIBOSOMAL_L15"/>
    <property type="match status" value="1"/>
</dbReference>
<gene>
    <name evidence="4" type="primary">rplO</name>
    <name evidence="8" type="ORF">Gocc_1549</name>
</gene>
<feature type="region of interest" description="Disordered" evidence="6">
    <location>
        <begin position="1"/>
        <end position="65"/>
    </location>
</feature>
<reference evidence="9" key="2">
    <citation type="journal article" date="2019" name="MicrobiologyOpen">
        <title>High-quality draft genome sequence of Gaiella occulta isolated from a 150 meter deep mineral water borehole and comparison with the genome sequences of other deep-branching lineages of the phylum Actinobacteria.</title>
        <authorList>
            <person name="Severino R."/>
            <person name="Froufe H.J.C."/>
            <person name="Barroso C."/>
            <person name="Albuquerque L."/>
            <person name="Lobo-da-Cunha A."/>
            <person name="da Costa M.S."/>
            <person name="Egas C."/>
        </authorList>
    </citation>
    <scope>NUCLEOTIDE SEQUENCE [LARGE SCALE GENOMIC DNA]</scope>
    <source>
        <strain evidence="9">F2-233</strain>
    </source>
</reference>
<keyword evidence="2 4" id="KW-0689">Ribosomal protein</keyword>
<dbReference type="GO" id="GO:0003735">
    <property type="term" value="F:structural constituent of ribosome"/>
    <property type="evidence" value="ECO:0007669"/>
    <property type="project" value="InterPro"/>
</dbReference>
<dbReference type="GO" id="GO:0022625">
    <property type="term" value="C:cytosolic large ribosomal subunit"/>
    <property type="evidence" value="ECO:0007669"/>
    <property type="project" value="TreeGrafter"/>
</dbReference>
<comment type="subunit">
    <text evidence="4">Part of the 50S ribosomal subunit.</text>
</comment>
<feature type="compositionally biased region" description="Basic and acidic residues" evidence="6">
    <location>
        <begin position="162"/>
        <end position="173"/>
    </location>
</feature>
<evidence type="ECO:0000256" key="6">
    <source>
        <dbReference type="SAM" id="MobiDB-lite"/>
    </source>
</evidence>